<evidence type="ECO:0000313" key="3">
    <source>
        <dbReference type="Proteomes" id="UP000886818"/>
    </source>
</evidence>
<dbReference type="RefSeq" id="WP_218282658.1">
    <property type="nucleotide sequence ID" value="NZ_CP078093.1"/>
</dbReference>
<reference evidence="2" key="1">
    <citation type="submission" date="2021-07" db="EMBL/GenBank/DDBJ databases">
        <title>Complete genome sequence of Crassaminicella sp. 143-21, isolated from a deep-sea hydrothermal vent.</title>
        <authorList>
            <person name="Li X."/>
        </authorList>
    </citation>
    <scope>NUCLEOTIDE SEQUENCE</scope>
    <source>
        <strain evidence="2">143-21</strain>
    </source>
</reference>
<gene>
    <name evidence="2" type="ORF">KVH43_11455</name>
</gene>
<dbReference type="InterPro" id="IPR050179">
    <property type="entry name" value="Trans_hexapeptide_repeat"/>
</dbReference>
<name>A0ABX8RG93_9CLOT</name>
<protein>
    <submittedName>
        <fullName evidence="2">Acetyltransferase</fullName>
    </submittedName>
</protein>
<accession>A0ABX8RG93</accession>
<dbReference type="InterPro" id="IPR041561">
    <property type="entry name" value="PglD_N"/>
</dbReference>
<evidence type="ECO:0000259" key="1">
    <source>
        <dbReference type="Pfam" id="PF17836"/>
    </source>
</evidence>
<organism evidence="2 3">
    <name type="scientific">Crassaminicella indica</name>
    <dbReference type="NCBI Taxonomy" id="2855394"/>
    <lineage>
        <taxon>Bacteria</taxon>
        <taxon>Bacillati</taxon>
        <taxon>Bacillota</taxon>
        <taxon>Clostridia</taxon>
        <taxon>Eubacteriales</taxon>
        <taxon>Clostridiaceae</taxon>
        <taxon>Crassaminicella</taxon>
    </lineage>
</organism>
<proteinExistence type="predicted"/>
<dbReference type="CDD" id="cd03360">
    <property type="entry name" value="LbH_AT_putative"/>
    <property type="match status" value="1"/>
</dbReference>
<evidence type="ECO:0000313" key="2">
    <source>
        <dbReference type="EMBL" id="QXM05961.1"/>
    </source>
</evidence>
<feature type="domain" description="PglD N-terminal" evidence="1">
    <location>
        <begin position="4"/>
        <end position="89"/>
    </location>
</feature>
<dbReference type="Pfam" id="PF17836">
    <property type="entry name" value="PglD_N"/>
    <property type="match status" value="1"/>
</dbReference>
<dbReference type="Proteomes" id="UP000886818">
    <property type="component" value="Chromosome"/>
</dbReference>
<sequence>MEKKIIILGGEGNGGVVAACILDMNNRFKNKELRLCGFLNDTLKIGEKINGYPVMGKTDDIQKFIKEGYYFVFAIHPIGHGKTRIDLFDHLNIPEDRLLTIVHPSSFIAYNAKLSPGVVVMPNCYIATKTKIGVCTLVMANSVIGHNNCIGRLCHFSAGSVTGSYINMGDASDIGLNATVLEKIQIGTCSVVGAGSLARKNIGDYEIHVGCPAKLLRICK</sequence>
<dbReference type="PANTHER" id="PTHR43300">
    <property type="entry name" value="ACETYLTRANSFERASE"/>
    <property type="match status" value="1"/>
</dbReference>
<dbReference type="InterPro" id="IPR020019">
    <property type="entry name" value="AcTrfase_PglD-like"/>
</dbReference>
<dbReference type="EMBL" id="CP078093">
    <property type="protein sequence ID" value="QXM05961.1"/>
    <property type="molecule type" value="Genomic_DNA"/>
</dbReference>
<keyword evidence="3" id="KW-1185">Reference proteome</keyword>